<dbReference type="InterPro" id="IPR019748">
    <property type="entry name" value="FERM_central"/>
</dbReference>
<feature type="domain" description="FERM" evidence="2">
    <location>
        <begin position="58"/>
        <end position="362"/>
    </location>
</feature>
<feature type="region of interest" description="Disordered" evidence="1">
    <location>
        <begin position="404"/>
        <end position="513"/>
    </location>
</feature>
<dbReference type="InterPro" id="IPR019749">
    <property type="entry name" value="Band_41_domain"/>
</dbReference>
<evidence type="ECO:0000313" key="3">
    <source>
        <dbReference type="RefSeq" id="XP_010964377.2"/>
    </source>
</evidence>
<dbReference type="Pfam" id="PF09380">
    <property type="entry name" value="FERM_C"/>
    <property type="match status" value="1"/>
</dbReference>
<dbReference type="InterPro" id="IPR035963">
    <property type="entry name" value="FERM_2"/>
</dbReference>
<gene>
    <name evidence="3" type="primary">FRMD1</name>
</gene>
<dbReference type="SUPFAM" id="SSF47031">
    <property type="entry name" value="Second domain of FERM"/>
    <property type="match status" value="1"/>
</dbReference>
<reference evidence="3" key="1">
    <citation type="submission" date="2025-08" db="UniProtKB">
        <authorList>
            <consortium name="RefSeq"/>
        </authorList>
    </citation>
    <scope>IDENTIFICATION</scope>
</reference>
<evidence type="ECO:0000259" key="2">
    <source>
        <dbReference type="PROSITE" id="PS50057"/>
    </source>
</evidence>
<dbReference type="RefSeq" id="XP_010964377.2">
    <property type="nucleotide sequence ID" value="XM_010966075.2"/>
</dbReference>
<dbReference type="Gene3D" id="1.20.80.10">
    <property type="match status" value="1"/>
</dbReference>
<dbReference type="GO" id="GO:0035332">
    <property type="term" value="P:positive regulation of hippo signaling"/>
    <property type="evidence" value="ECO:0007669"/>
    <property type="project" value="TreeGrafter"/>
</dbReference>
<sequence>MTLDLVRAPPPGFPARSSARRPSLGSLQLRGDEGILLLRSRVQPAGATLGREMTAEHRDVLVVLPTWERLRLVVRVQATGRELFQQVCDKTSIRETHFFGLSVVRNGEYVFVDLEQKLSKYFSKDWKREMHREGGRADAPFVAFLRVQYYVEDGRVIRDKAARHLYYCHLKERVLRSQCAHREEAYFLLAALGLQADLGNHREPAHRGPYFQPQAYFPQWIITKRGSAYILRHAPTLHREQRGLSPKEAELRFIREACRLEDVPVHFFRLYKDKKEDRPTVVLGLTLKGVQVYQEVHHAPQLLYDFPWSRVGKLAFLGKKFEIWPDGLPPARKLVYHTGCAWRSSHLLRLLRDSHQLHRALQPALRRLQQLEEVQEKKCYRESYVSDELELGLEQELGLDLGLAGRAAPGSPGSPGCGDRAGGSQHPPLQLPLLSADSHCSSHSSGIEVDPQPGGPMGPGEMSVDEPIRAPAPCGEGPSCSSRASQSRRGTVGGGRGGPEGDTQDPGDASPQQPLAVVRVTLVSMRGRSTEALHQILEAEAAANRADQHSRSLDDVRPTPAPRSGPLGHALDPAPELLCGRRSVDGLSVDLLREDHLPEEFVV</sequence>
<dbReference type="CDD" id="cd14473">
    <property type="entry name" value="FERM_B-lobe"/>
    <property type="match status" value="1"/>
</dbReference>
<dbReference type="PANTHER" id="PTHR13429">
    <property type="entry name" value="FERM DOMAIN (PROTEIN4.1-EZRIN-RADIXIN-MOESIN) FAMILY"/>
    <property type="match status" value="1"/>
</dbReference>
<dbReference type="AlphaFoldDB" id="A0A9W3H028"/>
<dbReference type="InterPro" id="IPR000299">
    <property type="entry name" value="FERM_domain"/>
</dbReference>
<protein>
    <submittedName>
        <fullName evidence="3">FERM domain-containing protein 1</fullName>
    </submittedName>
</protein>
<dbReference type="CDD" id="cd13185">
    <property type="entry name" value="FERM_C_FRMD1_FRMD6"/>
    <property type="match status" value="1"/>
</dbReference>
<dbReference type="KEGG" id="cbai:105077653"/>
<dbReference type="SUPFAM" id="SSF54236">
    <property type="entry name" value="Ubiquitin-like"/>
    <property type="match status" value="1"/>
</dbReference>
<dbReference type="PANTHER" id="PTHR13429:SF7">
    <property type="entry name" value="FERM DOMAIN-CONTAINING PROTEIN 1"/>
    <property type="match status" value="1"/>
</dbReference>
<dbReference type="InterPro" id="IPR029071">
    <property type="entry name" value="Ubiquitin-like_domsf"/>
</dbReference>
<feature type="compositionally biased region" description="Basic and acidic residues" evidence="1">
    <location>
        <begin position="546"/>
        <end position="557"/>
    </location>
</feature>
<name>A0A9W3H028_CAMBA</name>
<dbReference type="GO" id="GO:0098592">
    <property type="term" value="C:cytoplasmic side of apical plasma membrane"/>
    <property type="evidence" value="ECO:0007669"/>
    <property type="project" value="TreeGrafter"/>
</dbReference>
<dbReference type="InterPro" id="IPR041781">
    <property type="entry name" value="FRMD6-FERM_C"/>
</dbReference>
<dbReference type="PROSITE" id="PS50057">
    <property type="entry name" value="FERM_3"/>
    <property type="match status" value="1"/>
</dbReference>
<dbReference type="CTD" id="79981"/>
<feature type="region of interest" description="Disordered" evidence="1">
    <location>
        <begin position="543"/>
        <end position="572"/>
    </location>
</feature>
<dbReference type="SMART" id="SM00295">
    <property type="entry name" value="B41"/>
    <property type="match status" value="1"/>
</dbReference>
<dbReference type="Pfam" id="PF09379">
    <property type="entry name" value="FERM_N"/>
    <property type="match status" value="1"/>
</dbReference>
<dbReference type="InterPro" id="IPR011993">
    <property type="entry name" value="PH-like_dom_sf"/>
</dbReference>
<evidence type="ECO:0000256" key="1">
    <source>
        <dbReference type="SAM" id="MobiDB-lite"/>
    </source>
</evidence>
<feature type="compositionally biased region" description="Gly residues" evidence="1">
    <location>
        <begin position="491"/>
        <end position="500"/>
    </location>
</feature>
<dbReference type="InterPro" id="IPR018979">
    <property type="entry name" value="FERM_N"/>
</dbReference>
<dbReference type="Gene3D" id="2.30.29.30">
    <property type="entry name" value="Pleckstrin-homology domain (PH domain)/Phosphotyrosine-binding domain (PTB)"/>
    <property type="match status" value="1"/>
</dbReference>
<accession>A0A9W3H028</accession>
<dbReference type="SMART" id="SM01196">
    <property type="entry name" value="FERM_C"/>
    <property type="match status" value="1"/>
</dbReference>
<dbReference type="InterPro" id="IPR047145">
    <property type="entry name" value="FRMD6-like"/>
</dbReference>
<dbReference type="SUPFAM" id="SSF50729">
    <property type="entry name" value="PH domain-like"/>
    <property type="match status" value="1"/>
</dbReference>
<dbReference type="InterPro" id="IPR018980">
    <property type="entry name" value="FERM_PH-like_C"/>
</dbReference>
<feature type="region of interest" description="Disordered" evidence="1">
    <location>
        <begin position="1"/>
        <end position="21"/>
    </location>
</feature>
<dbReference type="Pfam" id="PF00373">
    <property type="entry name" value="FERM_M"/>
    <property type="match status" value="1"/>
</dbReference>
<dbReference type="InterPro" id="IPR014352">
    <property type="entry name" value="FERM/acyl-CoA-bd_prot_sf"/>
</dbReference>
<proteinExistence type="predicted"/>
<dbReference type="Gene3D" id="3.10.20.90">
    <property type="entry name" value="Phosphatidylinositol 3-kinase Catalytic Subunit, Chain A, domain 1"/>
    <property type="match status" value="1"/>
</dbReference>
<organism evidence="3">
    <name type="scientific">Camelus bactrianus</name>
    <name type="common">Bactrian camel</name>
    <dbReference type="NCBI Taxonomy" id="9837"/>
    <lineage>
        <taxon>Eukaryota</taxon>
        <taxon>Metazoa</taxon>
        <taxon>Chordata</taxon>
        <taxon>Craniata</taxon>
        <taxon>Vertebrata</taxon>
        <taxon>Euteleostomi</taxon>
        <taxon>Mammalia</taxon>
        <taxon>Eutheria</taxon>
        <taxon>Laurasiatheria</taxon>
        <taxon>Artiodactyla</taxon>
        <taxon>Tylopoda</taxon>
        <taxon>Camelidae</taxon>
        <taxon>Camelus</taxon>
    </lineage>
</organism>
<feature type="compositionally biased region" description="Low complexity" evidence="1">
    <location>
        <begin position="427"/>
        <end position="445"/>
    </location>
</feature>